<feature type="signal peptide" evidence="1">
    <location>
        <begin position="1"/>
        <end position="30"/>
    </location>
</feature>
<evidence type="ECO:0000256" key="1">
    <source>
        <dbReference type="SAM" id="SignalP"/>
    </source>
</evidence>
<evidence type="ECO:0000313" key="3">
    <source>
        <dbReference type="Proteomes" id="UP000636505"/>
    </source>
</evidence>
<name>A0A8J7DSA1_9CYAN</name>
<dbReference type="EMBL" id="JADEXG010000071">
    <property type="protein sequence ID" value="MBE9079879.1"/>
    <property type="molecule type" value="Genomic_DNA"/>
</dbReference>
<proteinExistence type="predicted"/>
<dbReference type="Proteomes" id="UP000636505">
    <property type="component" value="Unassembled WGS sequence"/>
</dbReference>
<evidence type="ECO:0000313" key="2">
    <source>
        <dbReference type="EMBL" id="MBE9079879.1"/>
    </source>
</evidence>
<accession>A0A8J7DSA1</accession>
<feature type="chain" id="PRO_5035173068" evidence="1">
    <location>
        <begin position="31"/>
        <end position="256"/>
    </location>
</feature>
<reference evidence="2" key="1">
    <citation type="submission" date="2020-10" db="EMBL/GenBank/DDBJ databases">
        <authorList>
            <person name="Castelo-Branco R."/>
            <person name="Eusebio N."/>
            <person name="Adriana R."/>
            <person name="Vieira A."/>
            <person name="Brugerolle De Fraissinette N."/>
            <person name="Rezende De Castro R."/>
            <person name="Schneider M.P."/>
            <person name="Vasconcelos V."/>
            <person name="Leao P.N."/>
        </authorList>
    </citation>
    <scope>NUCLEOTIDE SEQUENCE</scope>
    <source>
        <strain evidence="2">LEGE 07310</strain>
    </source>
</reference>
<dbReference type="RefSeq" id="WP_193911278.1">
    <property type="nucleotide sequence ID" value="NZ_JADEXG010000071.1"/>
</dbReference>
<dbReference type="AlphaFoldDB" id="A0A8J7DSA1"/>
<keyword evidence="1" id="KW-0732">Signal</keyword>
<protein>
    <submittedName>
        <fullName evidence="2">Uncharacterized protein</fullName>
    </submittedName>
</protein>
<gene>
    <name evidence="2" type="ORF">IQ241_21720</name>
</gene>
<sequence length="256" mass="28463">MLRQIYRGSFLFSLATSAALWPLQASTAYAQDEPPERPLISRILDRIFRDDEERDKPTISRGDLRDLCLIAPAWPEQVNTIWHQQPVFVWQGAVGKIAVRDVASETDIWTYEPTAGETHARYDGAPLQPGRRYRWDIYSSANADSPITFPSFETLPRASHQLIGNGLTVAEQGGEAMEEIAIARANYFANRSLYIDAIQALFVVETPTPALIAGQEQLVDTICAQNNSQNLRSDKLVSQPLGVVNGGKSVNFSDRS</sequence>
<comment type="caution">
    <text evidence="2">The sequence shown here is derived from an EMBL/GenBank/DDBJ whole genome shotgun (WGS) entry which is preliminary data.</text>
</comment>
<organism evidence="2 3">
    <name type="scientific">Vasconcelosia minhoensis LEGE 07310</name>
    <dbReference type="NCBI Taxonomy" id="915328"/>
    <lineage>
        <taxon>Bacteria</taxon>
        <taxon>Bacillati</taxon>
        <taxon>Cyanobacteriota</taxon>
        <taxon>Cyanophyceae</taxon>
        <taxon>Nodosilineales</taxon>
        <taxon>Cymatolegaceae</taxon>
        <taxon>Vasconcelosia</taxon>
        <taxon>Vasconcelosia minhoensis</taxon>
    </lineage>
</organism>
<keyword evidence="3" id="KW-1185">Reference proteome</keyword>